<sequence>MENGSKPSKSREPGSGQLRIGVAIATAGRPEIVGKTIDLIALQSRAADAILVCSPSEEDVDGLWEDRPGVIRLVGPRGLPHQRNRLVEAADNLDILLFLDDDFVMDSRYLAEIEAVFRDCPDVILTTGRVVADGIIGPGFSFEEARARLSAPTAPPAGRLTEVYNGYGCNMAVRLETVRANALKFDEELPLYAWLEDVDFSRSMAPFGRIIRVEQAKGVHLGVKSGRQRGVRLGYSQIANPCYLIAKGTCSWKKGLFHISRNLAANLYGTLRGEKAVDRPARLLGNLKAMADLFTQRLAPSRALRL</sequence>
<evidence type="ECO:0000313" key="2">
    <source>
        <dbReference type="Proteomes" id="UP000823786"/>
    </source>
</evidence>
<comment type="caution">
    <text evidence="1">The sequence shown here is derived from an EMBL/GenBank/DDBJ whole genome shotgun (WGS) entry which is preliminary data.</text>
</comment>
<accession>A0ABS4EVR5</accession>
<dbReference type="SUPFAM" id="SSF53448">
    <property type="entry name" value="Nucleotide-diphospho-sugar transferases"/>
    <property type="match status" value="1"/>
</dbReference>
<evidence type="ECO:0000313" key="1">
    <source>
        <dbReference type="EMBL" id="MBP1862029.1"/>
    </source>
</evidence>
<reference evidence="1 2" key="1">
    <citation type="submission" date="2021-03" db="EMBL/GenBank/DDBJ databases">
        <title>Genomic Encyclopedia of Type Strains, Phase IV (KMG-IV): sequencing the most valuable type-strain genomes for metagenomic binning, comparative biology and taxonomic classification.</title>
        <authorList>
            <person name="Goeker M."/>
        </authorList>
    </citation>
    <scope>NUCLEOTIDE SEQUENCE [LARGE SCALE GENOMIC DNA]</scope>
    <source>
        <strain evidence="1 2">DSM 26427</strain>
    </source>
</reference>
<protein>
    <submittedName>
        <fullName evidence="1">GT2 family glycosyltransferase</fullName>
    </submittedName>
</protein>
<dbReference type="EMBL" id="JAGGJV010000013">
    <property type="protein sequence ID" value="MBP1862029.1"/>
    <property type="molecule type" value="Genomic_DNA"/>
</dbReference>
<dbReference type="InterPro" id="IPR029044">
    <property type="entry name" value="Nucleotide-diphossugar_trans"/>
</dbReference>
<dbReference type="Gene3D" id="3.90.550.10">
    <property type="entry name" value="Spore Coat Polysaccharide Biosynthesis Protein SpsA, Chain A"/>
    <property type="match status" value="1"/>
</dbReference>
<proteinExistence type="predicted"/>
<dbReference type="RefSeq" id="WP_209856926.1">
    <property type="nucleotide sequence ID" value="NZ_JAGGJV010000013.1"/>
</dbReference>
<gene>
    <name evidence="1" type="ORF">J2Z75_005560</name>
</gene>
<keyword evidence="2" id="KW-1185">Reference proteome</keyword>
<name>A0ABS4EVR5_9HYPH</name>
<organism evidence="1 2">
    <name type="scientific">Rhizobium herbae</name>
    <dbReference type="NCBI Taxonomy" id="508661"/>
    <lineage>
        <taxon>Bacteria</taxon>
        <taxon>Pseudomonadati</taxon>
        <taxon>Pseudomonadota</taxon>
        <taxon>Alphaproteobacteria</taxon>
        <taxon>Hyphomicrobiales</taxon>
        <taxon>Rhizobiaceae</taxon>
        <taxon>Rhizobium/Agrobacterium group</taxon>
        <taxon>Rhizobium</taxon>
    </lineage>
</organism>
<dbReference type="Proteomes" id="UP000823786">
    <property type="component" value="Unassembled WGS sequence"/>
</dbReference>